<dbReference type="EMBL" id="CM056809">
    <property type="protein sequence ID" value="KAJ8647653.1"/>
    <property type="molecule type" value="Genomic_DNA"/>
</dbReference>
<sequence>MTTPSSDDGKAKAISLALPTLHMQEVSSLLTPEKLDGTNYIEWALNAQNKIRGRKRWGFISNSKAAPEDTTSDEYEAWEDENCMIKSWLLDSMNKEIRSIFLRLSTAKEIWDMAKQTYLVSQDASKSYQLYCEVISVRQNGGSIVSYWGQLQKLWQEIDAIDDCAMKCKADIEIYTTRVNSQLVYIFLAELDSQLDGVRGRVLATVPLPNAQIAYDMVCAEANRQNAMMGGTSTDGTAMAARRSSTRQDTKKGIRKCTHCNGDNHVVDTCFKLHGYPDWHPKGKKNSSLQPPSATRLVAQTGANDHMTCDSSKFSHLSPPHSTIAITNANGVSSSVTGITKALNCVALFYPNHCIFQNIHTKERIGSGRQRGGLYYLDGEEPSQVYSGLALVMIYVHLSPQHKTKLELRALKCVFVGYGSTQKGYKCYHPETCKFYTSMDVVFDESKLHYSTIGFESADVPENALQSTNSDDALCFDINLVTISTSANTRESLEDKTTVDNPQVSSDQCENSLRLPDSTLSPLAPVNSSLETL</sequence>
<organism evidence="1 2">
    <name type="scientific">Persea americana</name>
    <name type="common">Avocado</name>
    <dbReference type="NCBI Taxonomy" id="3435"/>
    <lineage>
        <taxon>Eukaryota</taxon>
        <taxon>Viridiplantae</taxon>
        <taxon>Streptophyta</taxon>
        <taxon>Embryophyta</taxon>
        <taxon>Tracheophyta</taxon>
        <taxon>Spermatophyta</taxon>
        <taxon>Magnoliopsida</taxon>
        <taxon>Magnoliidae</taxon>
        <taxon>Laurales</taxon>
        <taxon>Lauraceae</taxon>
        <taxon>Persea</taxon>
    </lineage>
</organism>
<proteinExistence type="predicted"/>
<keyword evidence="2" id="KW-1185">Reference proteome</keyword>
<name>A0ACC2MQH2_PERAE</name>
<protein>
    <submittedName>
        <fullName evidence="1">Uncharacterized protein</fullName>
    </submittedName>
</protein>
<dbReference type="Proteomes" id="UP001234297">
    <property type="component" value="Chromosome 1"/>
</dbReference>
<accession>A0ACC2MQH2</accession>
<comment type="caution">
    <text evidence="1">The sequence shown here is derived from an EMBL/GenBank/DDBJ whole genome shotgun (WGS) entry which is preliminary data.</text>
</comment>
<reference evidence="1 2" key="1">
    <citation type="journal article" date="2022" name="Hortic Res">
        <title>A haplotype resolved chromosomal level avocado genome allows analysis of novel avocado genes.</title>
        <authorList>
            <person name="Nath O."/>
            <person name="Fletcher S.J."/>
            <person name="Hayward A."/>
            <person name="Shaw L.M."/>
            <person name="Masouleh A.K."/>
            <person name="Furtado A."/>
            <person name="Henry R.J."/>
            <person name="Mitter N."/>
        </authorList>
    </citation>
    <scope>NUCLEOTIDE SEQUENCE [LARGE SCALE GENOMIC DNA]</scope>
    <source>
        <strain evidence="2">cv. Hass</strain>
    </source>
</reference>
<evidence type="ECO:0000313" key="1">
    <source>
        <dbReference type="EMBL" id="KAJ8647653.1"/>
    </source>
</evidence>
<evidence type="ECO:0000313" key="2">
    <source>
        <dbReference type="Proteomes" id="UP001234297"/>
    </source>
</evidence>
<gene>
    <name evidence="1" type="ORF">MRB53_000676</name>
</gene>